<dbReference type="AlphaFoldDB" id="A0A5C5X1I5"/>
<proteinExistence type="predicted"/>
<accession>A0A5C5X1I5</accession>
<name>A0A5C5X1I5_9BACT</name>
<evidence type="ECO:0000313" key="4">
    <source>
        <dbReference type="Proteomes" id="UP000318053"/>
    </source>
</evidence>
<dbReference type="RefSeq" id="WP_146393433.1">
    <property type="nucleotide sequence ID" value="NZ_SJPK01000018.1"/>
</dbReference>
<reference evidence="3 4" key="1">
    <citation type="submission" date="2019-02" db="EMBL/GenBank/DDBJ databases">
        <title>Deep-cultivation of Planctomycetes and their phenomic and genomic characterization uncovers novel biology.</title>
        <authorList>
            <person name="Wiegand S."/>
            <person name="Jogler M."/>
            <person name="Boedeker C."/>
            <person name="Pinto D."/>
            <person name="Vollmers J."/>
            <person name="Rivas-Marin E."/>
            <person name="Kohn T."/>
            <person name="Peeters S.H."/>
            <person name="Heuer A."/>
            <person name="Rast P."/>
            <person name="Oberbeckmann S."/>
            <person name="Bunk B."/>
            <person name="Jeske O."/>
            <person name="Meyerdierks A."/>
            <person name="Storesund J.E."/>
            <person name="Kallscheuer N."/>
            <person name="Luecker S."/>
            <person name="Lage O.M."/>
            <person name="Pohl T."/>
            <person name="Merkel B.J."/>
            <person name="Hornburger P."/>
            <person name="Mueller R.-W."/>
            <person name="Bruemmer F."/>
            <person name="Labrenz M."/>
            <person name="Spormann A.M."/>
            <person name="Op Den Camp H."/>
            <person name="Overmann J."/>
            <person name="Amann R."/>
            <person name="Jetten M.S.M."/>
            <person name="Mascher T."/>
            <person name="Medema M.H."/>
            <person name="Devos D.P."/>
            <person name="Kaster A.-K."/>
            <person name="Ovreas L."/>
            <person name="Rohde M."/>
            <person name="Galperin M.Y."/>
            <person name="Jogler C."/>
        </authorList>
    </citation>
    <scope>NUCLEOTIDE SEQUENCE [LARGE SCALE GENOMIC DNA]</scope>
    <source>
        <strain evidence="3 4">CA85</strain>
    </source>
</reference>
<dbReference type="InterPro" id="IPR024775">
    <property type="entry name" value="DinB-like"/>
</dbReference>
<feature type="domain" description="DinB-like" evidence="2">
    <location>
        <begin position="230"/>
        <end position="356"/>
    </location>
</feature>
<keyword evidence="4" id="KW-1185">Reference proteome</keyword>
<dbReference type="EMBL" id="SJPK01000018">
    <property type="protein sequence ID" value="TWT56015.1"/>
    <property type="molecule type" value="Genomic_DNA"/>
</dbReference>
<organism evidence="3 4">
    <name type="scientific">Allorhodopirellula solitaria</name>
    <dbReference type="NCBI Taxonomy" id="2527987"/>
    <lineage>
        <taxon>Bacteria</taxon>
        <taxon>Pseudomonadati</taxon>
        <taxon>Planctomycetota</taxon>
        <taxon>Planctomycetia</taxon>
        <taxon>Pirellulales</taxon>
        <taxon>Pirellulaceae</taxon>
        <taxon>Allorhodopirellula</taxon>
    </lineage>
</organism>
<feature type="chain" id="PRO_5022692236" evidence="1">
    <location>
        <begin position="21"/>
        <end position="371"/>
    </location>
</feature>
<dbReference type="Gene3D" id="1.20.120.450">
    <property type="entry name" value="dinb family like domain"/>
    <property type="match status" value="1"/>
</dbReference>
<feature type="signal peptide" evidence="1">
    <location>
        <begin position="1"/>
        <end position="20"/>
    </location>
</feature>
<dbReference type="SUPFAM" id="SSF109854">
    <property type="entry name" value="DinB/YfiT-like putative metalloenzymes"/>
    <property type="match status" value="1"/>
</dbReference>
<dbReference type="Pfam" id="PF12867">
    <property type="entry name" value="DinB_2"/>
    <property type="match status" value="1"/>
</dbReference>
<comment type="caution">
    <text evidence="3">The sequence shown here is derived from an EMBL/GenBank/DDBJ whole genome shotgun (WGS) entry which is preliminary data.</text>
</comment>
<dbReference type="Proteomes" id="UP000318053">
    <property type="component" value="Unassembled WGS sequence"/>
</dbReference>
<sequence length="371" mass="41271" precursor="true">MNRLLLCPLIIFLFLGQASAAEGDPLAVRAWDDGIVSIETQWGLHVIVSSGGTPDADLSAEADRVVKITDATDHILSRPPNQAAPEWIAASDYDADDPNALFVQSIDKNALQINVDGVCVIIATRQWQASEVPGEMKVDVLVITDASAAQLTSEPTASTQQFLHPRYVVPLMIAQSQQNSSEVLDHNTLAVSAADRDEEATKTILLSHTPWEMPADLTTLFDNMEGACSDSQKVFAELSAAQLNFQPANGTHTPRWNVEHMMGRQLQFFSQIYHAFDAEIPVMNLNPKQMPADYEFAHPQWDGAEEARQMQRVSEFCRRFAYLLDGMKADEKAPGSRWPSLRALLVQMDRHYQEHTANTIKKFELAGWPEE</sequence>
<gene>
    <name evidence="3" type="ORF">CA85_46060</name>
</gene>
<dbReference type="OrthoDB" id="268753at2"/>
<keyword evidence="1" id="KW-0732">Signal</keyword>
<evidence type="ECO:0000313" key="3">
    <source>
        <dbReference type="EMBL" id="TWT56015.1"/>
    </source>
</evidence>
<evidence type="ECO:0000259" key="2">
    <source>
        <dbReference type="Pfam" id="PF12867"/>
    </source>
</evidence>
<dbReference type="InterPro" id="IPR034660">
    <property type="entry name" value="DinB/YfiT-like"/>
</dbReference>
<protein>
    <submittedName>
        <fullName evidence="3">DinB superfamily protein</fullName>
    </submittedName>
</protein>
<evidence type="ECO:0000256" key="1">
    <source>
        <dbReference type="SAM" id="SignalP"/>
    </source>
</evidence>